<evidence type="ECO:0000313" key="5">
    <source>
        <dbReference type="EMBL" id="OAH45759.1"/>
    </source>
</evidence>
<dbReference type="InterPro" id="IPR004089">
    <property type="entry name" value="MCPsignal_dom"/>
</dbReference>
<evidence type="ECO:0000259" key="4">
    <source>
        <dbReference type="PROSITE" id="PS50111"/>
    </source>
</evidence>
<dbReference type="PROSITE" id="PS50111">
    <property type="entry name" value="CHEMOTAXIS_TRANSDUC_2"/>
    <property type="match status" value="1"/>
</dbReference>
<dbReference type="PANTHER" id="PTHR32089">
    <property type="entry name" value="METHYL-ACCEPTING CHEMOTAXIS PROTEIN MCPB"/>
    <property type="match status" value="1"/>
</dbReference>
<accession>A0A177JWY1</accession>
<dbReference type="PANTHER" id="PTHR32089:SF112">
    <property type="entry name" value="LYSOZYME-LIKE PROTEIN-RELATED"/>
    <property type="match status" value="1"/>
</dbReference>
<organism evidence="5 6">
    <name type="scientific">Sphingobium yanoikuyae</name>
    <name type="common">Sphingomonas yanoikuyae</name>
    <dbReference type="NCBI Taxonomy" id="13690"/>
    <lineage>
        <taxon>Bacteria</taxon>
        <taxon>Pseudomonadati</taxon>
        <taxon>Pseudomonadota</taxon>
        <taxon>Alphaproteobacteria</taxon>
        <taxon>Sphingomonadales</taxon>
        <taxon>Sphingomonadaceae</taxon>
        <taxon>Sphingobium</taxon>
    </lineage>
</organism>
<evidence type="ECO:0000256" key="3">
    <source>
        <dbReference type="PROSITE-ProRule" id="PRU00284"/>
    </source>
</evidence>
<feature type="domain" description="Methyl-accepting transducer" evidence="4">
    <location>
        <begin position="13"/>
        <end position="249"/>
    </location>
</feature>
<dbReference type="AlphaFoldDB" id="A0A177JWY1"/>
<dbReference type="Pfam" id="PF00015">
    <property type="entry name" value="MCPsignal"/>
    <property type="match status" value="1"/>
</dbReference>
<dbReference type="Proteomes" id="UP000077262">
    <property type="component" value="Unassembled WGS sequence"/>
</dbReference>
<sequence>MENGELLADLGERSGDIALQCSETAGFLGEVNRRIQGDSARLSDLQANMQTLTASQNESVAAAQELSLTAGRAGRIIAEGHDVITLSLGEVAGLVEHVTGLEGHLRQFLQVIEAVGGISDQLGTIARQTRLLGVNAAIEAARGGEATMGFAVVAEEIRRLAEQAAESSASVGSKLGQLDRDARHLIGGVEANIQRGRDVGTHIDQLRLSMAEIASLVTQFGERSSAIVACTDEADAHVAALDQGLALFGRSSTESAGRVDMARDKIETLESLANDMLNTAAQSRLRTRNSHYIALAEDGAAEVAALIEEALARGELSPQALFDRSHRPIAGSEPTQYQTGFTAYADLRVRPLLDRHTAKDATIIGCCLIDMDGYLPTHISARSQPQRMGDPRWNMEHARNRQIFMDAQTRRALDGDDDFYLFTYRQNLGEGRYRALRSVFVPLRFAGRRWGLYEVGYLI</sequence>
<dbReference type="GO" id="GO:0016020">
    <property type="term" value="C:membrane"/>
    <property type="evidence" value="ECO:0007669"/>
    <property type="project" value="InterPro"/>
</dbReference>
<proteinExistence type="inferred from homology"/>
<dbReference type="Gene3D" id="1.10.287.950">
    <property type="entry name" value="Methyl-accepting chemotaxis protein"/>
    <property type="match status" value="1"/>
</dbReference>
<dbReference type="GO" id="GO:0006935">
    <property type="term" value="P:chemotaxis"/>
    <property type="evidence" value="ECO:0007669"/>
    <property type="project" value="InterPro"/>
</dbReference>
<dbReference type="InterPro" id="IPR004090">
    <property type="entry name" value="Chemotax_Me-accpt_rcpt"/>
</dbReference>
<comment type="caution">
    <text evidence="5">The sequence shown here is derived from an EMBL/GenBank/DDBJ whole genome shotgun (WGS) entry which is preliminary data.</text>
</comment>
<protein>
    <submittedName>
        <fullName evidence="5">Chemotaxis protein</fullName>
    </submittedName>
</protein>
<dbReference type="SMART" id="SM00283">
    <property type="entry name" value="MA"/>
    <property type="match status" value="1"/>
</dbReference>
<dbReference type="SUPFAM" id="SSF58104">
    <property type="entry name" value="Methyl-accepting chemotaxis protein (MCP) signaling domain"/>
    <property type="match status" value="1"/>
</dbReference>
<dbReference type="EMBL" id="LSTR01000022">
    <property type="protein sequence ID" value="OAH45759.1"/>
    <property type="molecule type" value="Genomic_DNA"/>
</dbReference>
<dbReference type="GO" id="GO:0004888">
    <property type="term" value="F:transmembrane signaling receptor activity"/>
    <property type="evidence" value="ECO:0007669"/>
    <property type="project" value="InterPro"/>
</dbReference>
<gene>
    <name evidence="5" type="ORF">AX777_03725</name>
</gene>
<dbReference type="PRINTS" id="PR00260">
    <property type="entry name" value="CHEMTRNSDUCR"/>
</dbReference>
<keyword evidence="1 3" id="KW-0807">Transducer</keyword>
<evidence type="ECO:0000256" key="1">
    <source>
        <dbReference type="ARBA" id="ARBA00023224"/>
    </source>
</evidence>
<dbReference type="GO" id="GO:0007165">
    <property type="term" value="P:signal transduction"/>
    <property type="evidence" value="ECO:0007669"/>
    <property type="project" value="UniProtKB-KW"/>
</dbReference>
<evidence type="ECO:0000256" key="2">
    <source>
        <dbReference type="ARBA" id="ARBA00029447"/>
    </source>
</evidence>
<evidence type="ECO:0000313" key="6">
    <source>
        <dbReference type="Proteomes" id="UP000077262"/>
    </source>
</evidence>
<reference evidence="5 6" key="1">
    <citation type="submission" date="2016-02" db="EMBL/GenBank/DDBJ databases">
        <authorList>
            <person name="Wen L."/>
            <person name="He K."/>
            <person name="Yang H."/>
        </authorList>
    </citation>
    <scope>NUCLEOTIDE SEQUENCE [LARGE SCALE GENOMIC DNA]</scope>
    <source>
        <strain evidence="5 6">CD09_2</strain>
    </source>
</reference>
<comment type="similarity">
    <text evidence="2">Belongs to the methyl-accepting chemotaxis (MCP) protein family.</text>
</comment>
<name>A0A177JWY1_SPHYA</name>